<name>A0A7E4VJZ8_PANRE</name>
<sequence>MRIGLKMKRGQNSVEKATRSIFVRLLAILTSGEKKPRTAGKTDALDWNKGDRSKRMRMDNKRAYAYLRNK</sequence>
<evidence type="ECO:0000313" key="2">
    <source>
        <dbReference type="WBParaSite" id="Pan_g21804.t1"/>
    </source>
</evidence>
<protein>
    <submittedName>
        <fullName evidence="2">Ribosomal protein S13</fullName>
    </submittedName>
</protein>
<proteinExistence type="predicted"/>
<dbReference type="AlphaFoldDB" id="A0A7E4VJZ8"/>
<keyword evidence="1" id="KW-1185">Reference proteome</keyword>
<evidence type="ECO:0000313" key="1">
    <source>
        <dbReference type="Proteomes" id="UP000492821"/>
    </source>
</evidence>
<reference evidence="2" key="2">
    <citation type="submission" date="2020-10" db="UniProtKB">
        <authorList>
            <consortium name="WormBaseParasite"/>
        </authorList>
    </citation>
    <scope>IDENTIFICATION</scope>
</reference>
<accession>A0A7E4VJZ8</accession>
<dbReference type="Proteomes" id="UP000492821">
    <property type="component" value="Unassembled WGS sequence"/>
</dbReference>
<organism evidence="1 2">
    <name type="scientific">Panagrellus redivivus</name>
    <name type="common">Microworm</name>
    <dbReference type="NCBI Taxonomy" id="6233"/>
    <lineage>
        <taxon>Eukaryota</taxon>
        <taxon>Metazoa</taxon>
        <taxon>Ecdysozoa</taxon>
        <taxon>Nematoda</taxon>
        <taxon>Chromadorea</taxon>
        <taxon>Rhabditida</taxon>
        <taxon>Tylenchina</taxon>
        <taxon>Panagrolaimomorpha</taxon>
        <taxon>Panagrolaimoidea</taxon>
        <taxon>Panagrolaimidae</taxon>
        <taxon>Panagrellus</taxon>
    </lineage>
</organism>
<reference evidence="1" key="1">
    <citation type="journal article" date="2013" name="Genetics">
        <title>The draft genome and transcriptome of Panagrellus redivivus are shaped by the harsh demands of a free-living lifestyle.</title>
        <authorList>
            <person name="Srinivasan J."/>
            <person name="Dillman A.R."/>
            <person name="Macchietto M.G."/>
            <person name="Heikkinen L."/>
            <person name="Lakso M."/>
            <person name="Fracchia K.M."/>
            <person name="Antoshechkin I."/>
            <person name="Mortazavi A."/>
            <person name="Wong G."/>
            <person name="Sternberg P.W."/>
        </authorList>
    </citation>
    <scope>NUCLEOTIDE SEQUENCE [LARGE SCALE GENOMIC DNA]</scope>
    <source>
        <strain evidence="1">MT8872</strain>
    </source>
</reference>
<dbReference type="WBParaSite" id="Pan_g21804.t1">
    <property type="protein sequence ID" value="Pan_g21804.t1"/>
    <property type="gene ID" value="Pan_g21804"/>
</dbReference>